<dbReference type="EMBL" id="QYUL01000002">
    <property type="protein sequence ID" value="RJF82270.1"/>
    <property type="molecule type" value="Genomic_DNA"/>
</dbReference>
<dbReference type="SUPFAM" id="SSF46689">
    <property type="entry name" value="Homeodomain-like"/>
    <property type="match status" value="1"/>
</dbReference>
<organism evidence="6 7">
    <name type="scientific">Azospirillum cavernae</name>
    <dbReference type="NCBI Taxonomy" id="2320860"/>
    <lineage>
        <taxon>Bacteria</taxon>
        <taxon>Pseudomonadati</taxon>
        <taxon>Pseudomonadota</taxon>
        <taxon>Alphaproteobacteria</taxon>
        <taxon>Rhodospirillales</taxon>
        <taxon>Azospirillaceae</taxon>
        <taxon>Azospirillum</taxon>
    </lineage>
</organism>
<name>A0A418VYT8_9PROT</name>
<dbReference type="InterPro" id="IPR036271">
    <property type="entry name" value="Tet_transcr_reg_TetR-rel_C_sf"/>
</dbReference>
<dbReference type="Gene3D" id="1.10.10.60">
    <property type="entry name" value="Homeodomain-like"/>
    <property type="match status" value="1"/>
</dbReference>
<dbReference type="RefSeq" id="WP_119832351.1">
    <property type="nucleotide sequence ID" value="NZ_QYUL01000002.1"/>
</dbReference>
<dbReference type="InterPro" id="IPR001647">
    <property type="entry name" value="HTH_TetR"/>
</dbReference>
<evidence type="ECO:0000313" key="6">
    <source>
        <dbReference type="EMBL" id="RJF82270.1"/>
    </source>
</evidence>
<dbReference type="Pfam" id="PF17932">
    <property type="entry name" value="TetR_C_24"/>
    <property type="match status" value="1"/>
</dbReference>
<evidence type="ECO:0000256" key="1">
    <source>
        <dbReference type="ARBA" id="ARBA00023015"/>
    </source>
</evidence>
<keyword evidence="3" id="KW-0804">Transcription</keyword>
<dbReference type="InterPro" id="IPR041490">
    <property type="entry name" value="KstR2_TetR_C"/>
</dbReference>
<dbReference type="Pfam" id="PF00440">
    <property type="entry name" value="TetR_N"/>
    <property type="match status" value="1"/>
</dbReference>
<dbReference type="OrthoDB" id="9814200at2"/>
<dbReference type="PRINTS" id="PR00455">
    <property type="entry name" value="HTHTETR"/>
</dbReference>
<dbReference type="SUPFAM" id="SSF48498">
    <property type="entry name" value="Tetracyclin repressor-like, C-terminal domain"/>
    <property type="match status" value="1"/>
</dbReference>
<dbReference type="InterPro" id="IPR009057">
    <property type="entry name" value="Homeodomain-like_sf"/>
</dbReference>
<dbReference type="FunFam" id="1.10.10.60:FF:000141">
    <property type="entry name" value="TetR family transcriptional regulator"/>
    <property type="match status" value="1"/>
</dbReference>
<keyword evidence="1" id="KW-0805">Transcription regulation</keyword>
<dbReference type="GO" id="GO:0003700">
    <property type="term" value="F:DNA-binding transcription factor activity"/>
    <property type="evidence" value="ECO:0007669"/>
    <property type="project" value="TreeGrafter"/>
</dbReference>
<dbReference type="PROSITE" id="PS50977">
    <property type="entry name" value="HTH_TETR_2"/>
    <property type="match status" value="1"/>
</dbReference>
<comment type="caution">
    <text evidence="6">The sequence shown here is derived from an EMBL/GenBank/DDBJ whole genome shotgun (WGS) entry which is preliminary data.</text>
</comment>
<feature type="domain" description="HTH tetR-type" evidence="5">
    <location>
        <begin position="13"/>
        <end position="73"/>
    </location>
</feature>
<accession>A0A418VYT8</accession>
<keyword evidence="2 4" id="KW-0238">DNA-binding</keyword>
<dbReference type="Gene3D" id="1.10.357.10">
    <property type="entry name" value="Tetracycline Repressor, domain 2"/>
    <property type="match status" value="1"/>
</dbReference>
<feature type="DNA-binding region" description="H-T-H motif" evidence="4">
    <location>
        <begin position="36"/>
        <end position="55"/>
    </location>
</feature>
<dbReference type="GO" id="GO:0000976">
    <property type="term" value="F:transcription cis-regulatory region binding"/>
    <property type="evidence" value="ECO:0007669"/>
    <property type="project" value="TreeGrafter"/>
</dbReference>
<proteinExistence type="predicted"/>
<protein>
    <submittedName>
        <fullName evidence="6">TetR family transcriptional regulator</fullName>
    </submittedName>
</protein>
<reference evidence="6 7" key="1">
    <citation type="submission" date="2018-09" db="EMBL/GenBank/DDBJ databases">
        <authorList>
            <person name="Zhu H."/>
        </authorList>
    </citation>
    <scope>NUCLEOTIDE SEQUENCE [LARGE SCALE GENOMIC DNA]</scope>
    <source>
        <strain evidence="6 7">K2W22B-5</strain>
    </source>
</reference>
<dbReference type="PANTHER" id="PTHR30055:SF226">
    <property type="entry name" value="HTH-TYPE TRANSCRIPTIONAL REGULATOR PKSA"/>
    <property type="match status" value="1"/>
</dbReference>
<evidence type="ECO:0000256" key="2">
    <source>
        <dbReference type="ARBA" id="ARBA00023125"/>
    </source>
</evidence>
<gene>
    <name evidence="6" type="ORF">D3877_19695</name>
</gene>
<evidence type="ECO:0000256" key="4">
    <source>
        <dbReference type="PROSITE-ProRule" id="PRU00335"/>
    </source>
</evidence>
<dbReference type="Proteomes" id="UP000283458">
    <property type="component" value="Unassembled WGS sequence"/>
</dbReference>
<dbReference type="InterPro" id="IPR050109">
    <property type="entry name" value="HTH-type_TetR-like_transc_reg"/>
</dbReference>
<keyword evidence="7" id="KW-1185">Reference proteome</keyword>
<evidence type="ECO:0000256" key="3">
    <source>
        <dbReference type="ARBA" id="ARBA00023163"/>
    </source>
</evidence>
<sequence length="209" mass="22742">MPLDAEDIPDWRAKRREEILAAATTLFAGRDYADVQVDEVAKRAGVGKATLYRYFPSKEDLYLESLERALGGMEERLNAQPAPAATAISRLKTMVSALIDTLSEQLLTLKLMGGDQSDLADRTRRVLRRRSAQTAASLRQVLEDGVAAGEFRRIDTDITPLLIIGMVRGGIMLAGDRPREALERAVLDLVLTAATTPPATASHPVGSQT</sequence>
<dbReference type="PANTHER" id="PTHR30055">
    <property type="entry name" value="HTH-TYPE TRANSCRIPTIONAL REGULATOR RUTR"/>
    <property type="match status" value="1"/>
</dbReference>
<evidence type="ECO:0000313" key="7">
    <source>
        <dbReference type="Proteomes" id="UP000283458"/>
    </source>
</evidence>
<dbReference type="AlphaFoldDB" id="A0A418VYT8"/>
<evidence type="ECO:0000259" key="5">
    <source>
        <dbReference type="PROSITE" id="PS50977"/>
    </source>
</evidence>